<keyword evidence="2" id="KW-1185">Reference proteome</keyword>
<sequence length="143" mass="16601">MDLNKSFLNAFYFFEYLIDKKFVVPSGSFDIVSIISDMSAFVFESDEFGIHRPSDVGEGEEWIEALEKIGVTNSENITSNQAFAGAIAYLEYHKKQYNFEVQDILNLLYNMHNNPAEYKDLWDKWVEIIEKSPDLSFCIKSKK</sequence>
<reference evidence="1 2" key="1">
    <citation type="submission" date="2020-06" db="EMBL/GenBank/DDBJ databases">
        <title>The endosymbiont of the kinetoplastid Bodo saltans is a Paracaedibacter-like alpha-proteobacterium possessing a putative toxin-antitoxin system.</title>
        <authorList>
            <person name="Midha S."/>
            <person name="Rigden D.J."/>
            <person name="Siozios S."/>
            <person name="Hurst G.D.D."/>
            <person name="Jackson A.P."/>
        </authorList>
    </citation>
    <scope>NUCLEOTIDE SEQUENCE [LARGE SCALE GENOMIC DNA]</scope>
    <source>
        <strain evidence="1">Lake Konstanz</strain>
    </source>
</reference>
<proteinExistence type="predicted"/>
<evidence type="ECO:0000313" key="1">
    <source>
        <dbReference type="EMBL" id="QOL20112.1"/>
    </source>
</evidence>
<evidence type="ECO:0000313" key="2">
    <source>
        <dbReference type="Proteomes" id="UP000594001"/>
    </source>
</evidence>
<name>A0A7L9RU79_9PROT</name>
<dbReference type="EMBL" id="CP054719">
    <property type="protein sequence ID" value="QOL20112.1"/>
    <property type="molecule type" value="Genomic_DNA"/>
</dbReference>
<accession>A0A7L9RU79</accession>
<protein>
    <submittedName>
        <fullName evidence="1">Uncharacterized protein</fullName>
    </submittedName>
</protein>
<organism evidence="1 2">
    <name type="scientific">Candidatus Bodocaedibacter vickermanii</name>
    <dbReference type="NCBI Taxonomy" id="2741701"/>
    <lineage>
        <taxon>Bacteria</taxon>
        <taxon>Pseudomonadati</taxon>
        <taxon>Pseudomonadota</taxon>
        <taxon>Alphaproteobacteria</taxon>
        <taxon>Holosporales</taxon>
        <taxon>Candidatus Paracaedibacteraceae</taxon>
        <taxon>Candidatus Bodocaedibacter</taxon>
    </lineage>
</organism>
<dbReference type="KEGG" id="pbal:CPBP_00892"/>
<dbReference type="Proteomes" id="UP000594001">
    <property type="component" value="Chromosome"/>
</dbReference>
<gene>
    <name evidence="1" type="ORF">CPBP_00892</name>
</gene>
<dbReference type="RefSeq" id="WP_350331667.1">
    <property type="nucleotide sequence ID" value="NZ_CP054719.1"/>
</dbReference>
<dbReference type="AlphaFoldDB" id="A0A7L9RU79"/>